<protein>
    <recommendedName>
        <fullName evidence="2">carbonic anhydrase</fullName>
        <ecNumber evidence="2">4.2.1.1</ecNumber>
    </recommendedName>
</protein>
<evidence type="ECO:0000256" key="5">
    <source>
        <dbReference type="ARBA" id="ARBA00048348"/>
    </source>
</evidence>
<comment type="cofactor">
    <cofactor evidence="6">
        <name>Zn(2+)</name>
        <dbReference type="ChEBI" id="CHEBI:29105"/>
    </cofactor>
    <text evidence="6">Binds 1 zinc ion per subunit.</text>
</comment>
<keyword evidence="6" id="KW-0479">Metal-binding</keyword>
<dbReference type="PANTHER" id="PTHR11002:SF79">
    <property type="entry name" value="CARBONIC ANHYDRASE 2"/>
    <property type="match status" value="1"/>
</dbReference>
<feature type="binding site" evidence="6">
    <location>
        <position position="176"/>
    </location>
    <ligand>
        <name>Zn(2+)</name>
        <dbReference type="ChEBI" id="CHEBI:29105"/>
    </ligand>
</feature>
<dbReference type="InterPro" id="IPR015892">
    <property type="entry name" value="Carbonic_anhydrase_CS"/>
</dbReference>
<proteinExistence type="inferred from homology"/>
<dbReference type="InterPro" id="IPR001765">
    <property type="entry name" value="Carbonic_anhydrase"/>
</dbReference>
<feature type="compositionally biased region" description="Low complexity" evidence="7">
    <location>
        <begin position="52"/>
        <end position="70"/>
    </location>
</feature>
<reference evidence="9 10" key="1">
    <citation type="submission" date="2018-05" db="EMBL/GenBank/DDBJ databases">
        <authorList>
            <person name="Lanie J.A."/>
            <person name="Ng W.-L."/>
            <person name="Kazmierczak K.M."/>
            <person name="Andrzejewski T.M."/>
            <person name="Davidsen T.M."/>
            <person name="Wayne K.J."/>
            <person name="Tettelin H."/>
            <person name="Glass J.I."/>
            <person name="Rusch D."/>
            <person name="Podicherti R."/>
            <person name="Tsui H.-C.T."/>
            <person name="Winkler M.E."/>
        </authorList>
    </citation>
    <scope>NUCLEOTIDE SEQUENCE [LARGE SCALE GENOMIC DNA]</scope>
    <source>
        <strain evidence="9 10">BUT-10</strain>
    </source>
</reference>
<dbReference type="GO" id="GO:0008270">
    <property type="term" value="F:zinc ion binding"/>
    <property type="evidence" value="ECO:0007669"/>
    <property type="project" value="InterPro"/>
</dbReference>
<evidence type="ECO:0000256" key="2">
    <source>
        <dbReference type="ARBA" id="ARBA00012925"/>
    </source>
</evidence>
<dbReference type="EMBL" id="QFYS01000006">
    <property type="protein sequence ID" value="RAK64270.1"/>
    <property type="molecule type" value="Genomic_DNA"/>
</dbReference>
<gene>
    <name evidence="9" type="ORF">DJ019_13915</name>
</gene>
<accession>A0A328BA00</accession>
<dbReference type="InterPro" id="IPR036874">
    <property type="entry name" value="Carbonic_anhydrase_sf"/>
</dbReference>
<evidence type="ECO:0000256" key="6">
    <source>
        <dbReference type="PIRSR" id="PIRSR601765-1"/>
    </source>
</evidence>
<evidence type="ECO:0000256" key="8">
    <source>
        <dbReference type="SAM" id="SignalP"/>
    </source>
</evidence>
<feature type="region of interest" description="Disordered" evidence="7">
    <location>
        <begin position="31"/>
        <end position="77"/>
    </location>
</feature>
<dbReference type="AlphaFoldDB" id="A0A328BA00"/>
<dbReference type="PROSITE" id="PS00704">
    <property type="entry name" value="PROK_CO2_ANHYDRASE_1"/>
    <property type="match status" value="1"/>
</dbReference>
<dbReference type="Gene3D" id="3.40.1050.10">
    <property type="entry name" value="Carbonic anhydrase"/>
    <property type="match status" value="1"/>
</dbReference>
<dbReference type="OrthoDB" id="9797527at2"/>
<dbReference type="PANTHER" id="PTHR11002">
    <property type="entry name" value="CARBONIC ANHYDRASE"/>
    <property type="match status" value="1"/>
</dbReference>
<dbReference type="GO" id="GO:0015976">
    <property type="term" value="P:carbon utilization"/>
    <property type="evidence" value="ECO:0007669"/>
    <property type="project" value="InterPro"/>
</dbReference>
<dbReference type="EC" id="4.2.1.1" evidence="2"/>
<dbReference type="RefSeq" id="WP_111276657.1">
    <property type="nucleotide sequence ID" value="NZ_QFYS01000006.1"/>
</dbReference>
<keyword evidence="4" id="KW-0456">Lyase</keyword>
<feature type="binding site" evidence="6">
    <location>
        <position position="120"/>
    </location>
    <ligand>
        <name>Zn(2+)</name>
        <dbReference type="ChEBI" id="CHEBI:29105"/>
    </ligand>
</feature>
<evidence type="ECO:0000256" key="7">
    <source>
        <dbReference type="SAM" id="MobiDB-lite"/>
    </source>
</evidence>
<comment type="caution">
    <text evidence="9">The sequence shown here is derived from an EMBL/GenBank/DDBJ whole genome shotgun (WGS) entry which is preliminary data.</text>
</comment>
<evidence type="ECO:0000256" key="1">
    <source>
        <dbReference type="ARBA" id="ARBA00006217"/>
    </source>
</evidence>
<feature type="binding site" evidence="6">
    <location>
        <position position="122"/>
    </location>
    <ligand>
        <name>Zn(2+)</name>
        <dbReference type="ChEBI" id="CHEBI:29105"/>
    </ligand>
</feature>
<feature type="signal peptide" evidence="8">
    <location>
        <begin position="1"/>
        <end position="29"/>
    </location>
</feature>
<feature type="chain" id="PRO_5016456435" description="carbonic anhydrase" evidence="8">
    <location>
        <begin position="30"/>
        <end position="274"/>
    </location>
</feature>
<comment type="similarity">
    <text evidence="1">Belongs to the beta-class carbonic anhydrase family.</text>
</comment>
<dbReference type="GO" id="GO:0004089">
    <property type="term" value="F:carbonate dehydratase activity"/>
    <property type="evidence" value="ECO:0007669"/>
    <property type="project" value="UniProtKB-EC"/>
</dbReference>
<dbReference type="PROSITE" id="PS51318">
    <property type="entry name" value="TAT"/>
    <property type="match status" value="1"/>
</dbReference>
<keyword evidence="3 6" id="KW-0862">Zinc</keyword>
<sequence length="274" mass="27897">MTARLLLSRRRLVAGLGVGLVAAPAIAWAEGGPEPAPVHKAKPKPKAKPKAAAHAAPAADPHAAAAHAGPPSVPPEEALARLMSGNARYVEGFAAHPHADAPRRIEVASGQRPFATILACADSRVAPEVIFDQGLGDLFVVRVAGNVVDDAILASIEYSVIHLGSTLIMALGHERCGAVKATADALAGRGDPADKETRIGALASLIAPAVRAVPAGTVDAVDAAVSLNAAHAAGEIFAGSRPLRTCVLAGSLKIVAARYDLDDGRVTPTRTQQA</sequence>
<evidence type="ECO:0000313" key="10">
    <source>
        <dbReference type="Proteomes" id="UP000249524"/>
    </source>
</evidence>
<dbReference type="Pfam" id="PF00484">
    <property type="entry name" value="Pro_CA"/>
    <property type="match status" value="1"/>
</dbReference>
<dbReference type="Proteomes" id="UP000249524">
    <property type="component" value="Unassembled WGS sequence"/>
</dbReference>
<evidence type="ECO:0000256" key="4">
    <source>
        <dbReference type="ARBA" id="ARBA00023239"/>
    </source>
</evidence>
<evidence type="ECO:0000313" key="9">
    <source>
        <dbReference type="EMBL" id="RAK64270.1"/>
    </source>
</evidence>
<keyword evidence="10" id="KW-1185">Reference proteome</keyword>
<feature type="compositionally biased region" description="Basic residues" evidence="7">
    <location>
        <begin position="39"/>
        <end position="51"/>
    </location>
</feature>
<dbReference type="SMART" id="SM00947">
    <property type="entry name" value="Pro_CA"/>
    <property type="match status" value="1"/>
</dbReference>
<evidence type="ECO:0000256" key="3">
    <source>
        <dbReference type="ARBA" id="ARBA00022833"/>
    </source>
</evidence>
<name>A0A328BA00_9CAUL</name>
<organism evidence="9 10">
    <name type="scientific">Phenylobacterium kunshanense</name>
    <dbReference type="NCBI Taxonomy" id="1445034"/>
    <lineage>
        <taxon>Bacteria</taxon>
        <taxon>Pseudomonadati</taxon>
        <taxon>Pseudomonadota</taxon>
        <taxon>Alphaproteobacteria</taxon>
        <taxon>Caulobacterales</taxon>
        <taxon>Caulobacteraceae</taxon>
        <taxon>Phenylobacterium</taxon>
    </lineage>
</organism>
<feature type="binding site" evidence="6">
    <location>
        <position position="173"/>
    </location>
    <ligand>
        <name>Zn(2+)</name>
        <dbReference type="ChEBI" id="CHEBI:29105"/>
    </ligand>
</feature>
<dbReference type="CDD" id="cd03378">
    <property type="entry name" value="beta_CA_cladeC"/>
    <property type="match status" value="1"/>
</dbReference>
<dbReference type="SUPFAM" id="SSF53056">
    <property type="entry name" value="beta-carbonic anhydrase, cab"/>
    <property type="match status" value="1"/>
</dbReference>
<keyword evidence="8" id="KW-0732">Signal</keyword>
<comment type="catalytic activity">
    <reaction evidence="5">
        <text>hydrogencarbonate + H(+) = CO2 + H2O</text>
        <dbReference type="Rhea" id="RHEA:10748"/>
        <dbReference type="ChEBI" id="CHEBI:15377"/>
        <dbReference type="ChEBI" id="CHEBI:15378"/>
        <dbReference type="ChEBI" id="CHEBI:16526"/>
        <dbReference type="ChEBI" id="CHEBI:17544"/>
        <dbReference type="EC" id="4.2.1.1"/>
    </reaction>
</comment>
<dbReference type="InterPro" id="IPR006311">
    <property type="entry name" value="TAT_signal"/>
</dbReference>